<dbReference type="GO" id="GO:0008270">
    <property type="term" value="F:zinc ion binding"/>
    <property type="evidence" value="ECO:0007669"/>
    <property type="project" value="UniProtKB-KW"/>
</dbReference>
<dbReference type="CDD" id="cd00202">
    <property type="entry name" value="ZnF_GATA"/>
    <property type="match status" value="1"/>
</dbReference>
<evidence type="ECO:0000256" key="6">
    <source>
        <dbReference type="PROSITE-ProRule" id="PRU00094"/>
    </source>
</evidence>
<dbReference type="Proteomes" id="UP000054007">
    <property type="component" value="Unassembled WGS sequence"/>
</dbReference>
<dbReference type="SUPFAM" id="SSF57716">
    <property type="entry name" value="Glucocorticoid receptor-like (DNA-binding domain)"/>
    <property type="match status" value="1"/>
</dbReference>
<keyword evidence="10" id="KW-1185">Reference proteome</keyword>
<keyword evidence="2" id="KW-0479">Metal-binding</keyword>
<dbReference type="PROSITE" id="PS00344">
    <property type="entry name" value="GATA_ZN_FINGER_1"/>
    <property type="match status" value="1"/>
</dbReference>
<dbReference type="InterPro" id="IPR039355">
    <property type="entry name" value="Transcription_factor_GATA"/>
</dbReference>
<keyword evidence="3 6" id="KW-0863">Zinc-finger</keyword>
<dbReference type="GO" id="GO:0045944">
    <property type="term" value="P:positive regulation of transcription by RNA polymerase II"/>
    <property type="evidence" value="ECO:0007669"/>
    <property type="project" value="TreeGrafter"/>
</dbReference>
<evidence type="ECO:0000259" key="8">
    <source>
        <dbReference type="PROSITE" id="PS50114"/>
    </source>
</evidence>
<proteinExistence type="predicted"/>
<dbReference type="OrthoDB" id="515401at2759"/>
<dbReference type="GO" id="GO:0000122">
    <property type="term" value="P:negative regulation of transcription by RNA polymerase II"/>
    <property type="evidence" value="ECO:0007669"/>
    <property type="project" value="TreeGrafter"/>
</dbReference>
<evidence type="ECO:0000256" key="7">
    <source>
        <dbReference type="SAM" id="MobiDB-lite"/>
    </source>
</evidence>
<dbReference type="GO" id="GO:0005634">
    <property type="term" value="C:nucleus"/>
    <property type="evidence" value="ECO:0007669"/>
    <property type="project" value="UniProtKB-SubCell"/>
</dbReference>
<feature type="region of interest" description="Disordered" evidence="7">
    <location>
        <begin position="168"/>
        <end position="199"/>
    </location>
</feature>
<evidence type="ECO:0000256" key="5">
    <source>
        <dbReference type="ARBA" id="ARBA00023242"/>
    </source>
</evidence>
<keyword evidence="5" id="KW-0539">Nucleus</keyword>
<accession>A0A0D7BG16</accession>
<dbReference type="EMBL" id="KN880500">
    <property type="protein sequence ID" value="KIY68576.1"/>
    <property type="molecule type" value="Genomic_DNA"/>
</dbReference>
<gene>
    <name evidence="9" type="ORF">CYLTODRAFT_395240</name>
</gene>
<evidence type="ECO:0000313" key="10">
    <source>
        <dbReference type="Proteomes" id="UP000054007"/>
    </source>
</evidence>
<sequence>MSHTALSLSVSAHSQNEQPHGNANTTSHSRGTCPGDGRCDGTGGTSACGGCPTYLNTNTPHDTAPLHEHNKQEAPSPADMLERRQPRQRVDALVCANCGTSTTPLWRRDAEGNSICNACGLYHKLHGVHRPDSMKTGVVRRRKRISNMQREQSFVEEKGRERVAAQALVGLGDSDTSESSPPPERKRSHEGGGGGDAKRTAYPGYGMMMMHVPPPSMRELPPPSPHAYRQPPPSSHISVEELHQHYADLAHERAKLEAMLQRTEHFMDVVQRNIDDMRPRTREDGAQR</sequence>
<organism evidence="9 10">
    <name type="scientific">Cylindrobasidium torrendii FP15055 ss-10</name>
    <dbReference type="NCBI Taxonomy" id="1314674"/>
    <lineage>
        <taxon>Eukaryota</taxon>
        <taxon>Fungi</taxon>
        <taxon>Dikarya</taxon>
        <taxon>Basidiomycota</taxon>
        <taxon>Agaricomycotina</taxon>
        <taxon>Agaricomycetes</taxon>
        <taxon>Agaricomycetidae</taxon>
        <taxon>Agaricales</taxon>
        <taxon>Marasmiineae</taxon>
        <taxon>Physalacriaceae</taxon>
        <taxon>Cylindrobasidium</taxon>
    </lineage>
</organism>
<reference evidence="9 10" key="1">
    <citation type="journal article" date="2015" name="Fungal Genet. Biol.">
        <title>Evolution of novel wood decay mechanisms in Agaricales revealed by the genome sequences of Fistulina hepatica and Cylindrobasidium torrendii.</title>
        <authorList>
            <person name="Floudas D."/>
            <person name="Held B.W."/>
            <person name="Riley R."/>
            <person name="Nagy L.G."/>
            <person name="Koehler G."/>
            <person name="Ransdell A.S."/>
            <person name="Younus H."/>
            <person name="Chow J."/>
            <person name="Chiniquy J."/>
            <person name="Lipzen A."/>
            <person name="Tritt A."/>
            <person name="Sun H."/>
            <person name="Haridas S."/>
            <person name="LaButti K."/>
            <person name="Ohm R.A."/>
            <person name="Kues U."/>
            <person name="Blanchette R.A."/>
            <person name="Grigoriev I.V."/>
            <person name="Minto R.E."/>
            <person name="Hibbett D.S."/>
        </authorList>
    </citation>
    <scope>NUCLEOTIDE SEQUENCE [LARGE SCALE GENOMIC DNA]</scope>
    <source>
        <strain evidence="9 10">FP15055 ss-10</strain>
    </source>
</reference>
<dbReference type="PRINTS" id="PR00619">
    <property type="entry name" value="GATAZNFINGER"/>
</dbReference>
<dbReference type="Pfam" id="PF00320">
    <property type="entry name" value="GATA"/>
    <property type="match status" value="1"/>
</dbReference>
<dbReference type="SMART" id="SM00401">
    <property type="entry name" value="ZnF_GATA"/>
    <property type="match status" value="1"/>
</dbReference>
<dbReference type="FunFam" id="3.30.50.10:FF:000007">
    <property type="entry name" value="Nitrogen regulatory AreA, N-terminal"/>
    <property type="match status" value="1"/>
</dbReference>
<dbReference type="PANTHER" id="PTHR10071:SF281">
    <property type="entry name" value="BOX A-BINDING FACTOR-RELATED"/>
    <property type="match status" value="1"/>
</dbReference>
<dbReference type="STRING" id="1314674.A0A0D7BG16"/>
<evidence type="ECO:0000256" key="2">
    <source>
        <dbReference type="ARBA" id="ARBA00022723"/>
    </source>
</evidence>
<dbReference type="PANTHER" id="PTHR10071">
    <property type="entry name" value="TRANSCRIPTION FACTOR GATA FAMILY MEMBER"/>
    <property type="match status" value="1"/>
</dbReference>
<dbReference type="GO" id="GO:0000978">
    <property type="term" value="F:RNA polymerase II cis-regulatory region sequence-specific DNA binding"/>
    <property type="evidence" value="ECO:0007669"/>
    <property type="project" value="TreeGrafter"/>
</dbReference>
<protein>
    <recommendedName>
        <fullName evidence="8">GATA-type domain-containing protein</fullName>
    </recommendedName>
</protein>
<dbReference type="GO" id="GO:0000981">
    <property type="term" value="F:DNA-binding transcription factor activity, RNA polymerase II-specific"/>
    <property type="evidence" value="ECO:0007669"/>
    <property type="project" value="TreeGrafter"/>
</dbReference>
<keyword evidence="4" id="KW-0862">Zinc</keyword>
<evidence type="ECO:0000256" key="1">
    <source>
        <dbReference type="ARBA" id="ARBA00004123"/>
    </source>
</evidence>
<dbReference type="Gene3D" id="3.30.50.10">
    <property type="entry name" value="Erythroid Transcription Factor GATA-1, subunit A"/>
    <property type="match status" value="1"/>
</dbReference>
<feature type="region of interest" description="Disordered" evidence="7">
    <location>
        <begin position="59"/>
        <end position="78"/>
    </location>
</feature>
<dbReference type="InterPro" id="IPR013088">
    <property type="entry name" value="Znf_NHR/GATA"/>
</dbReference>
<feature type="compositionally biased region" description="Polar residues" evidence="7">
    <location>
        <begin position="1"/>
        <end position="30"/>
    </location>
</feature>
<evidence type="ECO:0000313" key="9">
    <source>
        <dbReference type="EMBL" id="KIY68576.1"/>
    </source>
</evidence>
<feature type="domain" description="GATA-type" evidence="8">
    <location>
        <begin position="89"/>
        <end position="142"/>
    </location>
</feature>
<evidence type="ECO:0000256" key="4">
    <source>
        <dbReference type="ARBA" id="ARBA00022833"/>
    </source>
</evidence>
<dbReference type="AlphaFoldDB" id="A0A0D7BG16"/>
<evidence type="ECO:0000256" key="3">
    <source>
        <dbReference type="ARBA" id="ARBA00022771"/>
    </source>
</evidence>
<dbReference type="PROSITE" id="PS50114">
    <property type="entry name" value="GATA_ZN_FINGER_2"/>
    <property type="match status" value="1"/>
</dbReference>
<dbReference type="InterPro" id="IPR000679">
    <property type="entry name" value="Znf_GATA"/>
</dbReference>
<comment type="subcellular location">
    <subcellularLocation>
        <location evidence="1">Nucleus</location>
    </subcellularLocation>
</comment>
<name>A0A0D7BG16_9AGAR</name>
<feature type="region of interest" description="Disordered" evidence="7">
    <location>
        <begin position="1"/>
        <end position="32"/>
    </location>
</feature>